<reference evidence="1 2" key="1">
    <citation type="journal article" date="2023" name="Microbiol. Spectr.">
        <title>Symbiosis of Carpenter Bees with Uncharacterized Lactic Acid Bacteria Showing NAD Auxotrophy.</title>
        <authorList>
            <person name="Kawasaki S."/>
            <person name="Ozawa K."/>
            <person name="Mori T."/>
            <person name="Yamamoto A."/>
            <person name="Ito M."/>
            <person name="Ohkuma M."/>
            <person name="Sakamoto M."/>
            <person name="Matsutani M."/>
        </authorList>
    </citation>
    <scope>NUCLEOTIDE SEQUENCE [LARGE SCALE GENOMIC DNA]</scope>
    <source>
        <strain evidence="1 2">KimC2</strain>
    </source>
</reference>
<proteinExistence type="predicted"/>
<dbReference type="Proteomes" id="UP001321804">
    <property type="component" value="Chromosome"/>
</dbReference>
<organism evidence="1 2">
    <name type="scientific">Xylocopilactobacillus apis</name>
    <dbReference type="NCBI Taxonomy" id="2932183"/>
    <lineage>
        <taxon>Bacteria</taxon>
        <taxon>Bacillati</taxon>
        <taxon>Bacillota</taxon>
        <taxon>Bacilli</taxon>
        <taxon>Lactobacillales</taxon>
        <taxon>Lactobacillaceae</taxon>
        <taxon>Xylocopilactobacillus</taxon>
    </lineage>
</organism>
<dbReference type="AlphaFoldDB" id="A0AAU9CXJ0"/>
<evidence type="ECO:0000313" key="1">
    <source>
        <dbReference type="EMBL" id="BDR57126.1"/>
    </source>
</evidence>
<accession>A0AAU9CXJ0</accession>
<protein>
    <recommendedName>
        <fullName evidence="3">Lipoprotein</fullName>
    </recommendedName>
</protein>
<evidence type="ECO:0000313" key="2">
    <source>
        <dbReference type="Proteomes" id="UP001321804"/>
    </source>
</evidence>
<dbReference type="RefSeq" id="WP_317695922.1">
    <property type="nucleotide sequence ID" value="NZ_AP026801.1"/>
</dbReference>
<dbReference type="EMBL" id="AP026801">
    <property type="protein sequence ID" value="BDR57126.1"/>
    <property type="molecule type" value="Genomic_DNA"/>
</dbReference>
<dbReference type="KEGG" id="xak:KIMC2_16880"/>
<keyword evidence="2" id="KW-1185">Reference proteome</keyword>
<name>A0AAU9CXJ0_9LACO</name>
<dbReference type="PROSITE" id="PS51257">
    <property type="entry name" value="PROKAR_LIPOPROTEIN"/>
    <property type="match status" value="1"/>
</dbReference>
<sequence length="245" mass="27436">MNIKKIIKGALVIAASSVVLTGCNQQKDSSKSSSVISRSKVSKSKSTRDLKQEKYDEAVKDKIKAGTYSYVKLKELYAGRPIHELKTSVGNFTIYEPELYGIAAPKNSKKDLIGFKFLFDYRNNTNQAQNGIKALESILKIKKLVLGKHDFAVNQLQVHLVTEPYRGMDENHKISETGRVANNEYLTPVQGMGKYIISFVTKTPSFKGKNKLDPTKDHVLLQFLADPKSKVELKTINLPIGMRID</sequence>
<gene>
    <name evidence="1" type="ORF">KIMC2_16880</name>
</gene>
<evidence type="ECO:0008006" key="3">
    <source>
        <dbReference type="Google" id="ProtNLM"/>
    </source>
</evidence>